<sequence length="107" mass="11134">MATLTDSLAAILAGAASPLFGDGMLHRAQAQGGFADVPIRCRTEALWQGTGEPGLPEHRLTLIVLLPGLGTGPTTEDEVTAAGRRWRIAAVEQDPAGSHAILDARPL</sequence>
<protein>
    <recommendedName>
        <fullName evidence="3">AraC family transcriptional regulator</fullName>
    </recommendedName>
</protein>
<reference evidence="1" key="2">
    <citation type="submission" date="2021-08" db="EMBL/GenBank/DDBJ databases">
        <authorList>
            <person name="Tani A."/>
            <person name="Ola A."/>
            <person name="Ogura Y."/>
            <person name="Katsura K."/>
            <person name="Hayashi T."/>
        </authorList>
    </citation>
    <scope>NUCLEOTIDE SEQUENCE</scope>
    <source>
        <strain evidence="1">DSM 17168</strain>
    </source>
</reference>
<keyword evidence="2" id="KW-1185">Reference proteome</keyword>
<reference evidence="1" key="1">
    <citation type="journal article" date="2021" name="Front. Microbiol.">
        <title>Comprehensive Comparative Genomics and Phenotyping of Methylobacterium Species.</title>
        <authorList>
            <person name="Alessa O."/>
            <person name="Ogura Y."/>
            <person name="Fujitani Y."/>
            <person name="Takami H."/>
            <person name="Hayashi T."/>
            <person name="Sahin N."/>
            <person name="Tani A."/>
        </authorList>
    </citation>
    <scope>NUCLEOTIDE SEQUENCE</scope>
    <source>
        <strain evidence="1">DSM 17168</strain>
    </source>
</reference>
<dbReference type="Proteomes" id="UP001055153">
    <property type="component" value="Unassembled WGS sequence"/>
</dbReference>
<gene>
    <name evidence="1" type="ORF">GMJLKIPL_3207</name>
</gene>
<evidence type="ECO:0000313" key="1">
    <source>
        <dbReference type="EMBL" id="GJE01277.1"/>
    </source>
</evidence>
<name>A0ABQ4SDW1_9HYPH</name>
<evidence type="ECO:0008006" key="3">
    <source>
        <dbReference type="Google" id="ProtNLM"/>
    </source>
</evidence>
<evidence type="ECO:0000313" key="2">
    <source>
        <dbReference type="Proteomes" id="UP001055153"/>
    </source>
</evidence>
<comment type="caution">
    <text evidence="1">The sequence shown here is derived from an EMBL/GenBank/DDBJ whole genome shotgun (WGS) entry which is preliminary data.</text>
</comment>
<dbReference type="RefSeq" id="WP_238236087.1">
    <property type="nucleotide sequence ID" value="NZ_BPQQ01000036.1"/>
</dbReference>
<accession>A0ABQ4SDW1</accession>
<dbReference type="EMBL" id="BPQQ01000036">
    <property type="protein sequence ID" value="GJE01277.1"/>
    <property type="molecule type" value="Genomic_DNA"/>
</dbReference>
<organism evidence="1 2">
    <name type="scientific">Methylobacterium isbiliense</name>
    <dbReference type="NCBI Taxonomy" id="315478"/>
    <lineage>
        <taxon>Bacteria</taxon>
        <taxon>Pseudomonadati</taxon>
        <taxon>Pseudomonadota</taxon>
        <taxon>Alphaproteobacteria</taxon>
        <taxon>Hyphomicrobiales</taxon>
        <taxon>Methylobacteriaceae</taxon>
        <taxon>Methylobacterium</taxon>
    </lineage>
</organism>
<proteinExistence type="predicted"/>